<comment type="caution">
    <text evidence="2">The sequence shown here is derived from an EMBL/GenBank/DDBJ whole genome shotgun (WGS) entry which is preliminary data.</text>
</comment>
<accession>A0ABR4BWW0</accession>
<keyword evidence="3" id="KW-1185">Reference proteome</keyword>
<feature type="transmembrane region" description="Helical" evidence="1">
    <location>
        <begin position="118"/>
        <end position="138"/>
    </location>
</feature>
<organism evidence="2 3">
    <name type="scientific">Oculimacula yallundae</name>
    <dbReference type="NCBI Taxonomy" id="86028"/>
    <lineage>
        <taxon>Eukaryota</taxon>
        <taxon>Fungi</taxon>
        <taxon>Dikarya</taxon>
        <taxon>Ascomycota</taxon>
        <taxon>Pezizomycotina</taxon>
        <taxon>Leotiomycetes</taxon>
        <taxon>Helotiales</taxon>
        <taxon>Ploettnerulaceae</taxon>
        <taxon>Oculimacula</taxon>
    </lineage>
</organism>
<gene>
    <name evidence="2" type="ORF">VTL71DRAFT_7496</name>
</gene>
<dbReference type="Proteomes" id="UP001595075">
    <property type="component" value="Unassembled WGS sequence"/>
</dbReference>
<keyword evidence="1" id="KW-0812">Transmembrane</keyword>
<evidence type="ECO:0000256" key="1">
    <source>
        <dbReference type="SAM" id="Phobius"/>
    </source>
</evidence>
<evidence type="ECO:0000313" key="2">
    <source>
        <dbReference type="EMBL" id="KAL2061223.1"/>
    </source>
</evidence>
<sequence length="210" mass="23274">MYTNSGASGELNTALRSGSAILTSGHHDLPVSGRFEEMKATQSGLSDTFSSRADTGAVMFPETGIFPISEMVCSGLQQETWDTPMAALMFAYYSSYTEAATTPVLIARRNELNANDPNLRQLLVATSNIVSYVWFLWVPRTSDYIYVALIIHPWCPPLIVYLKVVLFPTYDAPKYEYGYQILILFGGLAIIGTTLMPWVYQRNAKGTTTV</sequence>
<keyword evidence="1" id="KW-0472">Membrane</keyword>
<reference evidence="2 3" key="1">
    <citation type="journal article" date="2024" name="Commun. Biol.">
        <title>Comparative genomic analysis of thermophilic fungi reveals convergent evolutionary adaptations and gene losses.</title>
        <authorList>
            <person name="Steindorff A.S."/>
            <person name="Aguilar-Pontes M.V."/>
            <person name="Robinson A.J."/>
            <person name="Andreopoulos B."/>
            <person name="LaButti K."/>
            <person name="Kuo A."/>
            <person name="Mondo S."/>
            <person name="Riley R."/>
            <person name="Otillar R."/>
            <person name="Haridas S."/>
            <person name="Lipzen A."/>
            <person name="Grimwood J."/>
            <person name="Schmutz J."/>
            <person name="Clum A."/>
            <person name="Reid I.D."/>
            <person name="Moisan M.C."/>
            <person name="Butler G."/>
            <person name="Nguyen T.T.M."/>
            <person name="Dewar K."/>
            <person name="Conant G."/>
            <person name="Drula E."/>
            <person name="Henrissat B."/>
            <person name="Hansel C."/>
            <person name="Singer S."/>
            <person name="Hutchinson M.I."/>
            <person name="de Vries R.P."/>
            <person name="Natvig D.O."/>
            <person name="Powell A.J."/>
            <person name="Tsang A."/>
            <person name="Grigoriev I.V."/>
        </authorList>
    </citation>
    <scope>NUCLEOTIDE SEQUENCE [LARGE SCALE GENOMIC DNA]</scope>
    <source>
        <strain evidence="2 3">CBS 494.80</strain>
    </source>
</reference>
<feature type="transmembrane region" description="Helical" evidence="1">
    <location>
        <begin position="144"/>
        <end position="165"/>
    </location>
</feature>
<proteinExistence type="predicted"/>
<keyword evidence="1" id="KW-1133">Transmembrane helix</keyword>
<evidence type="ECO:0000313" key="3">
    <source>
        <dbReference type="Proteomes" id="UP001595075"/>
    </source>
</evidence>
<feature type="transmembrane region" description="Helical" evidence="1">
    <location>
        <begin position="177"/>
        <end position="200"/>
    </location>
</feature>
<dbReference type="EMBL" id="JAZHXI010000019">
    <property type="protein sequence ID" value="KAL2061223.1"/>
    <property type="molecule type" value="Genomic_DNA"/>
</dbReference>
<protein>
    <submittedName>
        <fullName evidence="2">Uncharacterized protein</fullName>
    </submittedName>
</protein>
<name>A0ABR4BWW0_9HELO</name>